<proteinExistence type="predicted"/>
<evidence type="ECO:0000313" key="3">
    <source>
        <dbReference type="Proteomes" id="UP000777482"/>
    </source>
</evidence>
<feature type="compositionally biased region" description="Low complexity" evidence="1">
    <location>
        <begin position="395"/>
        <end position="418"/>
    </location>
</feature>
<reference evidence="2 3" key="1">
    <citation type="submission" date="2020-11" db="EMBL/GenBank/DDBJ databases">
        <title>Kefir isolates.</title>
        <authorList>
            <person name="Marcisauskas S."/>
            <person name="Kim Y."/>
            <person name="Blasche S."/>
        </authorList>
    </citation>
    <scope>NUCLEOTIDE SEQUENCE [LARGE SCALE GENOMIC DNA]</scope>
    <source>
        <strain evidence="2 3">KR</strain>
    </source>
</reference>
<accession>A0A9P6VZJ8</accession>
<evidence type="ECO:0000313" key="2">
    <source>
        <dbReference type="EMBL" id="KAG0659490.1"/>
    </source>
</evidence>
<dbReference type="PANTHER" id="PTHR28058:SF1">
    <property type="entry name" value="SMALL RIBOSOMAL SUBUNIT PROTEIN BS1M"/>
    <property type="match status" value="1"/>
</dbReference>
<keyword evidence="3" id="KW-1185">Reference proteome</keyword>
<dbReference type="Proteomes" id="UP000777482">
    <property type="component" value="Unassembled WGS sequence"/>
</dbReference>
<comment type="caution">
    <text evidence="2">The sequence shown here is derived from an EMBL/GenBank/DDBJ whole genome shotgun (WGS) entry which is preliminary data.</text>
</comment>
<sequence length="559" mass="58963">MSGSASYSSLLRRSKLASLTPQIDQVYTASSANRARANYGLKRPLPALSPAAGARSPFVRITSLDSPERRTSYRRATREQQYTRKWLEVDAGLASDALVDRPSLGLGGGGGGSGEFVQRKWDRLPVQSRFVAPGAPGAIQPLEQVSQPTQSKPVAVPNFFALNPAKFDRFLGDLGARREEFRQFVLAEAKKLAEQTGGAVAALDEADFDLYAHAQRNPLELTRLVERFLRRSPPADASPLASSPLPQVHPTLALQYATPTPLESALAAPIPGRLLASAPDSTSRAGGFGKSRHYNRPDVYASVLSQIAPVPATATAGAAETNFFPDVEGHRSNVPGRATFRITPTINPGPYANQTAIVTTKVRLGSHEFRPPTAEYEPALLKLRSVRLNPTVVPATAPSSFSASSSTPTPAARPGSPAYSGALPRDLASPSSSSSSSSSFSVGRRSGGGARPAAQSLSDLMGANKLSSARSRQAAARRQEQQAAGGGGGGRRASRSPEQQAQYLEKRERYLGAEAGAGAAGAGVAGRNATGGKRKKQGAQGRKENRQQLMAALDALLEK</sequence>
<feature type="compositionally biased region" description="Low complexity" evidence="1">
    <location>
        <begin position="467"/>
        <end position="476"/>
    </location>
</feature>
<dbReference type="OrthoDB" id="2735536at2759"/>
<dbReference type="PANTHER" id="PTHR28058">
    <property type="entry name" value="37S RIBOSOMAL PROTEIN MRP51, MITOCHONDRIAL"/>
    <property type="match status" value="1"/>
</dbReference>
<dbReference type="EMBL" id="PUHQ01000053">
    <property type="protein sequence ID" value="KAG0659490.1"/>
    <property type="molecule type" value="Genomic_DNA"/>
</dbReference>
<feature type="compositionally biased region" description="Low complexity" evidence="1">
    <location>
        <begin position="428"/>
        <end position="444"/>
    </location>
</feature>
<dbReference type="AlphaFoldDB" id="A0A9P6VZJ8"/>
<dbReference type="Pfam" id="PF11709">
    <property type="entry name" value="Mit_ribos_Mrp51"/>
    <property type="match status" value="1"/>
</dbReference>
<feature type="region of interest" description="Disordered" evidence="1">
    <location>
        <begin position="395"/>
        <end position="546"/>
    </location>
</feature>
<gene>
    <name evidence="2" type="ORF">C6P46_005127</name>
</gene>
<protein>
    <submittedName>
        <fullName evidence="2">Uncharacterized protein</fullName>
    </submittedName>
</protein>
<name>A0A9P6VZJ8_RHOMI</name>
<evidence type="ECO:0000256" key="1">
    <source>
        <dbReference type="SAM" id="MobiDB-lite"/>
    </source>
</evidence>
<dbReference type="InterPro" id="IPR016712">
    <property type="entry name" value="Rbsml_bS1m-like"/>
</dbReference>
<organism evidence="2 3">
    <name type="scientific">Rhodotorula mucilaginosa</name>
    <name type="common">Yeast</name>
    <name type="synonym">Rhodotorula rubra</name>
    <dbReference type="NCBI Taxonomy" id="5537"/>
    <lineage>
        <taxon>Eukaryota</taxon>
        <taxon>Fungi</taxon>
        <taxon>Dikarya</taxon>
        <taxon>Basidiomycota</taxon>
        <taxon>Pucciniomycotina</taxon>
        <taxon>Microbotryomycetes</taxon>
        <taxon>Sporidiobolales</taxon>
        <taxon>Sporidiobolaceae</taxon>
        <taxon>Rhodotorula</taxon>
    </lineage>
</organism>